<dbReference type="Gene3D" id="1.10.357.10">
    <property type="entry name" value="Tetracycline Repressor, domain 2"/>
    <property type="match status" value="1"/>
</dbReference>
<evidence type="ECO:0000313" key="7">
    <source>
        <dbReference type="Proteomes" id="UP001589810"/>
    </source>
</evidence>
<keyword evidence="1" id="KW-0805">Transcription regulation</keyword>
<dbReference type="RefSeq" id="WP_273940732.1">
    <property type="nucleotide sequence ID" value="NZ_CP097263.1"/>
</dbReference>
<dbReference type="Proteomes" id="UP001589810">
    <property type="component" value="Unassembled WGS sequence"/>
</dbReference>
<name>A0ABV6MSU1_9PSEU</name>
<feature type="domain" description="HTH tetR-type" evidence="5">
    <location>
        <begin position="9"/>
        <end position="69"/>
    </location>
</feature>
<evidence type="ECO:0000256" key="1">
    <source>
        <dbReference type="ARBA" id="ARBA00023015"/>
    </source>
</evidence>
<gene>
    <name evidence="6" type="ORF">ACFFH7_17915</name>
</gene>
<dbReference type="InterPro" id="IPR050109">
    <property type="entry name" value="HTH-type_TetR-like_transc_reg"/>
</dbReference>
<proteinExistence type="predicted"/>
<dbReference type="InterPro" id="IPR009057">
    <property type="entry name" value="Homeodomain-like_sf"/>
</dbReference>
<evidence type="ECO:0000256" key="4">
    <source>
        <dbReference type="PROSITE-ProRule" id="PRU00335"/>
    </source>
</evidence>
<organism evidence="6 7">
    <name type="scientific">Kutzneria chonburiensis</name>
    <dbReference type="NCBI Taxonomy" id="1483604"/>
    <lineage>
        <taxon>Bacteria</taxon>
        <taxon>Bacillati</taxon>
        <taxon>Actinomycetota</taxon>
        <taxon>Actinomycetes</taxon>
        <taxon>Pseudonocardiales</taxon>
        <taxon>Pseudonocardiaceae</taxon>
        <taxon>Kutzneria</taxon>
    </lineage>
</organism>
<comment type="caution">
    <text evidence="6">The sequence shown here is derived from an EMBL/GenBank/DDBJ whole genome shotgun (WGS) entry which is preliminary data.</text>
</comment>
<dbReference type="SUPFAM" id="SSF46689">
    <property type="entry name" value="Homeodomain-like"/>
    <property type="match status" value="1"/>
</dbReference>
<evidence type="ECO:0000256" key="2">
    <source>
        <dbReference type="ARBA" id="ARBA00023125"/>
    </source>
</evidence>
<dbReference type="PROSITE" id="PS50977">
    <property type="entry name" value="HTH_TETR_2"/>
    <property type="match status" value="1"/>
</dbReference>
<keyword evidence="3" id="KW-0804">Transcription</keyword>
<dbReference type="InterPro" id="IPR001647">
    <property type="entry name" value="HTH_TetR"/>
</dbReference>
<reference evidence="6 7" key="1">
    <citation type="submission" date="2024-09" db="EMBL/GenBank/DDBJ databases">
        <authorList>
            <person name="Sun Q."/>
            <person name="Mori K."/>
        </authorList>
    </citation>
    <scope>NUCLEOTIDE SEQUENCE [LARGE SCALE GENOMIC DNA]</scope>
    <source>
        <strain evidence="6 7">TBRC 1432</strain>
    </source>
</reference>
<keyword evidence="2 4" id="KW-0238">DNA-binding</keyword>
<sequence length="184" mass="19724">MRRTAEESARTRAALMDAALLVFAETGVANARLVDIAARANVTRGAVYHHFEDKMALYGAILAESWDALTVSVWAELDGEGPARARLTAFLLAWLRDLRENERFRALLAITMNGSNPMPDGMDDTAKIEGLYDWQQRLARVVSPAAAASLLAWLCGTAMLAAADPGLLPAADPAGIESLLGGML</sequence>
<evidence type="ECO:0000259" key="5">
    <source>
        <dbReference type="PROSITE" id="PS50977"/>
    </source>
</evidence>
<protein>
    <submittedName>
        <fullName evidence="6">TetR family transcriptional regulator</fullName>
    </submittedName>
</protein>
<dbReference type="PRINTS" id="PR00455">
    <property type="entry name" value="HTHTETR"/>
</dbReference>
<evidence type="ECO:0000313" key="6">
    <source>
        <dbReference type="EMBL" id="MFC0543385.1"/>
    </source>
</evidence>
<feature type="DNA-binding region" description="H-T-H motif" evidence="4">
    <location>
        <begin position="32"/>
        <end position="51"/>
    </location>
</feature>
<dbReference type="PANTHER" id="PTHR30055:SF234">
    <property type="entry name" value="HTH-TYPE TRANSCRIPTIONAL REGULATOR BETI"/>
    <property type="match status" value="1"/>
</dbReference>
<dbReference type="EMBL" id="JBHLUD010000005">
    <property type="protein sequence ID" value="MFC0543385.1"/>
    <property type="molecule type" value="Genomic_DNA"/>
</dbReference>
<keyword evidence="7" id="KW-1185">Reference proteome</keyword>
<evidence type="ECO:0000256" key="3">
    <source>
        <dbReference type="ARBA" id="ARBA00023163"/>
    </source>
</evidence>
<dbReference type="Pfam" id="PF00440">
    <property type="entry name" value="TetR_N"/>
    <property type="match status" value="1"/>
</dbReference>
<dbReference type="PANTHER" id="PTHR30055">
    <property type="entry name" value="HTH-TYPE TRANSCRIPTIONAL REGULATOR RUTR"/>
    <property type="match status" value="1"/>
</dbReference>
<accession>A0ABV6MSU1</accession>